<reference evidence="6 8" key="2">
    <citation type="submission" date="2018-12" db="EMBL/GenBank/DDBJ databases">
        <authorList>
            <consortium name="Pathogen Informatics"/>
        </authorList>
    </citation>
    <scope>NUCLEOTIDE SEQUENCE [LARGE SCALE GENOMIC DNA]</scope>
    <source>
        <strain evidence="6 8">NCTC11976</strain>
    </source>
</reference>
<dbReference type="PATRIC" id="fig|28084.5.peg.1858"/>
<keyword evidence="1" id="KW-0963">Cytoplasm</keyword>
<name>A0A0W0S7W0_9GAMM</name>
<dbReference type="EMBL" id="LNXW01000013">
    <property type="protein sequence ID" value="KTC79692.1"/>
    <property type="molecule type" value="Genomic_DNA"/>
</dbReference>
<evidence type="ECO:0000313" key="5">
    <source>
        <dbReference type="EMBL" id="KTC79692.1"/>
    </source>
</evidence>
<evidence type="ECO:0000256" key="2">
    <source>
        <dbReference type="ARBA" id="ARBA00022618"/>
    </source>
</evidence>
<evidence type="ECO:0000256" key="4">
    <source>
        <dbReference type="ARBA" id="ARBA00023306"/>
    </source>
</evidence>
<sequence>MDEKELKNIVEALLLSSNEPVSLDRMLEVFDEWQRPTKDYLSVIINDLKEEYVSRSFDLVQVATGFIIQTKKEYSNWIARMQIEKPAKYSRALLETLAIIAYKQPVTRADIEELRGVAVSSQIMKTLLEREWIRISGYKNVAGKPAVYTTTREFLNYFNLKYLNELPTLPEVMEALTLHNPNEEYITE</sequence>
<evidence type="ECO:0000313" key="7">
    <source>
        <dbReference type="Proteomes" id="UP000054921"/>
    </source>
</evidence>
<evidence type="ECO:0000256" key="3">
    <source>
        <dbReference type="ARBA" id="ARBA00022829"/>
    </source>
</evidence>
<evidence type="ECO:0000313" key="8">
    <source>
        <dbReference type="Proteomes" id="UP000277577"/>
    </source>
</evidence>
<dbReference type="SUPFAM" id="SSF46785">
    <property type="entry name" value="Winged helix' DNA-binding domain"/>
    <property type="match status" value="2"/>
</dbReference>
<dbReference type="Gene3D" id="1.10.10.10">
    <property type="entry name" value="Winged helix-like DNA-binding domain superfamily/Winged helix DNA-binding domain"/>
    <property type="match status" value="2"/>
</dbReference>
<organism evidence="5 7">
    <name type="scientific">Legionella cherrii</name>
    <dbReference type="NCBI Taxonomy" id="28084"/>
    <lineage>
        <taxon>Bacteria</taxon>
        <taxon>Pseudomonadati</taxon>
        <taxon>Pseudomonadota</taxon>
        <taxon>Gammaproteobacteria</taxon>
        <taxon>Legionellales</taxon>
        <taxon>Legionellaceae</taxon>
        <taxon>Legionella</taxon>
    </lineage>
</organism>
<dbReference type="NCBIfam" id="TIGR00281">
    <property type="entry name" value="SMC-Scp complex subunit ScpB"/>
    <property type="match status" value="1"/>
</dbReference>
<dbReference type="OrthoDB" id="9806226at2"/>
<dbReference type="PANTHER" id="PTHR34298:SF2">
    <property type="entry name" value="SEGREGATION AND CONDENSATION PROTEIN B"/>
    <property type="match status" value="1"/>
</dbReference>
<evidence type="ECO:0000256" key="1">
    <source>
        <dbReference type="ARBA" id="ARBA00022490"/>
    </source>
</evidence>
<protein>
    <submittedName>
        <fullName evidence="5">Segregation and condensation protein B</fullName>
    </submittedName>
</protein>
<dbReference type="GO" id="GO:0051304">
    <property type="term" value="P:chromosome separation"/>
    <property type="evidence" value="ECO:0007669"/>
    <property type="project" value="InterPro"/>
</dbReference>
<dbReference type="GO" id="GO:0051301">
    <property type="term" value="P:cell division"/>
    <property type="evidence" value="ECO:0007669"/>
    <property type="project" value="UniProtKB-KW"/>
</dbReference>
<dbReference type="InterPro" id="IPR036390">
    <property type="entry name" value="WH_DNA-bd_sf"/>
</dbReference>
<dbReference type="PIRSF" id="PIRSF019345">
    <property type="entry name" value="ScpB"/>
    <property type="match status" value="1"/>
</dbReference>
<dbReference type="AlphaFoldDB" id="A0A0W0S7W0"/>
<keyword evidence="3" id="KW-0159">Chromosome partition</keyword>
<dbReference type="PANTHER" id="PTHR34298">
    <property type="entry name" value="SEGREGATION AND CONDENSATION PROTEIN B"/>
    <property type="match status" value="1"/>
</dbReference>
<dbReference type="InterPro" id="IPR036388">
    <property type="entry name" value="WH-like_DNA-bd_sf"/>
</dbReference>
<dbReference type="RefSeq" id="WP_028380434.1">
    <property type="nucleotide sequence ID" value="NZ_CAAAIT010000001.1"/>
</dbReference>
<keyword evidence="4" id="KW-0131">Cell cycle</keyword>
<keyword evidence="2" id="KW-0132">Cell division</keyword>
<reference evidence="5 7" key="1">
    <citation type="submission" date="2015-11" db="EMBL/GenBank/DDBJ databases">
        <title>Genomic analysis of 38 Legionella species identifies large and diverse effector repertoires.</title>
        <authorList>
            <person name="Burstein D."/>
            <person name="Amaro F."/>
            <person name="Zusman T."/>
            <person name="Lifshitz Z."/>
            <person name="Cohen O."/>
            <person name="Gilbert J.A."/>
            <person name="Pupko T."/>
            <person name="Shuman H.A."/>
            <person name="Segal G."/>
        </authorList>
    </citation>
    <scope>NUCLEOTIDE SEQUENCE [LARGE SCALE GENOMIC DNA]</scope>
    <source>
        <strain evidence="5 7">ORW</strain>
    </source>
</reference>
<accession>A0A0W0S7W0</accession>
<dbReference type="Proteomes" id="UP000054921">
    <property type="component" value="Unassembled WGS sequence"/>
</dbReference>
<evidence type="ECO:0000313" key="6">
    <source>
        <dbReference type="EMBL" id="VEB37781.1"/>
    </source>
</evidence>
<gene>
    <name evidence="5" type="primary">scpB</name>
    <name evidence="5" type="ORF">Lche_1712</name>
    <name evidence="6" type="ORF">NCTC11976_02390</name>
</gene>
<dbReference type="Proteomes" id="UP000277577">
    <property type="component" value="Chromosome"/>
</dbReference>
<dbReference type="EMBL" id="LR134173">
    <property type="protein sequence ID" value="VEB37781.1"/>
    <property type="molecule type" value="Genomic_DNA"/>
</dbReference>
<dbReference type="Pfam" id="PF04079">
    <property type="entry name" value="SMC_ScpB"/>
    <property type="match status" value="1"/>
</dbReference>
<dbReference type="InterPro" id="IPR005234">
    <property type="entry name" value="ScpB_csome_segregation"/>
</dbReference>
<proteinExistence type="predicted"/>
<dbReference type="STRING" id="28084.Lche_1712"/>
<keyword evidence="8" id="KW-1185">Reference proteome</keyword>